<accession>A0A1M6L8L3</accession>
<dbReference type="SUPFAM" id="SSF56436">
    <property type="entry name" value="C-type lectin-like"/>
    <property type="match status" value="1"/>
</dbReference>
<dbReference type="STRING" id="1121393.SAMN02745216_02063"/>
<dbReference type="PANTHER" id="PTHR23150:SF19">
    <property type="entry name" value="FORMYLGLYCINE-GENERATING ENZYME"/>
    <property type="match status" value="1"/>
</dbReference>
<dbReference type="OrthoDB" id="9768004at2"/>
<evidence type="ECO:0000313" key="3">
    <source>
        <dbReference type="EMBL" id="SHJ67484.1"/>
    </source>
</evidence>
<evidence type="ECO:0000259" key="2">
    <source>
        <dbReference type="Pfam" id="PF03781"/>
    </source>
</evidence>
<protein>
    <submittedName>
        <fullName evidence="3">Formylglycine-generating enzyme, required for sulfatase activity, contains SUMF1/FGE domain</fullName>
    </submittedName>
</protein>
<dbReference type="Pfam" id="PF03781">
    <property type="entry name" value="FGE-sulfatase"/>
    <property type="match status" value="1"/>
</dbReference>
<dbReference type="RefSeq" id="WP_073475495.1">
    <property type="nucleotide sequence ID" value="NZ_FQZU01000010.1"/>
</dbReference>
<sequence>MKNYLVICLLVLFSLLPMAAPASEVGIDVEWEPIAGSDSSSFLPPNPGQTGQTWIEPATGMEFVWIPGGCYTQGTPTTERGRYHDEGPQRKVCVDGFWMGRTEVTNLQFRHYKITHDSMAFKGHSLNADQQPVVYVSWRDAMAFCNWLTEQSGFRHSYTLPTEGQWEYACRAGTTTSRYWGNSPINACNFANMSDKTAREEWKTWTPNKCDDGYAVSAPAATFQPNAFGLYDMLGNTWEWCRDWKGKYPEKDETNPTGPSSSELGKIVRGGSWDNAANGIRCGNRSYATIGFERYNNGFRVIRIR</sequence>
<dbReference type="Proteomes" id="UP000183994">
    <property type="component" value="Unassembled WGS sequence"/>
</dbReference>
<keyword evidence="1" id="KW-0732">Signal</keyword>
<evidence type="ECO:0000313" key="4">
    <source>
        <dbReference type="Proteomes" id="UP000183994"/>
    </source>
</evidence>
<reference evidence="4" key="1">
    <citation type="submission" date="2016-11" db="EMBL/GenBank/DDBJ databases">
        <authorList>
            <person name="Varghese N."/>
            <person name="Submissions S."/>
        </authorList>
    </citation>
    <scope>NUCLEOTIDE SEQUENCE [LARGE SCALE GENOMIC DNA]</scope>
    <source>
        <strain evidence="4">DSM 16219</strain>
    </source>
</reference>
<gene>
    <name evidence="3" type="ORF">SAMN02745216_02063</name>
</gene>
<organism evidence="3 4">
    <name type="scientific">Desulfatibacillum alkenivorans DSM 16219</name>
    <dbReference type="NCBI Taxonomy" id="1121393"/>
    <lineage>
        <taxon>Bacteria</taxon>
        <taxon>Pseudomonadati</taxon>
        <taxon>Thermodesulfobacteriota</taxon>
        <taxon>Desulfobacteria</taxon>
        <taxon>Desulfobacterales</taxon>
        <taxon>Desulfatibacillaceae</taxon>
        <taxon>Desulfatibacillum</taxon>
    </lineage>
</organism>
<dbReference type="PANTHER" id="PTHR23150">
    <property type="entry name" value="SULFATASE MODIFYING FACTOR 1, 2"/>
    <property type="match status" value="1"/>
</dbReference>
<dbReference type="Gene3D" id="3.90.1580.10">
    <property type="entry name" value="paralog of FGE (formylglycine-generating enzyme)"/>
    <property type="match status" value="1"/>
</dbReference>
<proteinExistence type="predicted"/>
<dbReference type="InterPro" id="IPR016187">
    <property type="entry name" value="CTDL_fold"/>
</dbReference>
<feature type="domain" description="Sulfatase-modifying factor enzyme-like" evidence="2">
    <location>
        <begin position="62"/>
        <end position="303"/>
    </location>
</feature>
<feature type="signal peptide" evidence="1">
    <location>
        <begin position="1"/>
        <end position="19"/>
    </location>
</feature>
<dbReference type="AlphaFoldDB" id="A0A1M6L8L3"/>
<dbReference type="GO" id="GO:0120147">
    <property type="term" value="F:formylglycine-generating oxidase activity"/>
    <property type="evidence" value="ECO:0007669"/>
    <property type="project" value="TreeGrafter"/>
</dbReference>
<dbReference type="InterPro" id="IPR042095">
    <property type="entry name" value="SUMF_sf"/>
</dbReference>
<dbReference type="EMBL" id="FQZU01000010">
    <property type="protein sequence ID" value="SHJ67484.1"/>
    <property type="molecule type" value="Genomic_DNA"/>
</dbReference>
<evidence type="ECO:0000256" key="1">
    <source>
        <dbReference type="SAM" id="SignalP"/>
    </source>
</evidence>
<name>A0A1M6L8L3_9BACT</name>
<dbReference type="InterPro" id="IPR051043">
    <property type="entry name" value="Sulfatase_Mod_Factor_Kinase"/>
</dbReference>
<keyword evidence="4" id="KW-1185">Reference proteome</keyword>
<feature type="chain" id="PRO_5012048120" evidence="1">
    <location>
        <begin position="20"/>
        <end position="305"/>
    </location>
</feature>
<dbReference type="InterPro" id="IPR005532">
    <property type="entry name" value="SUMF_dom"/>
</dbReference>